<accession>A0ABQ4JFD4</accession>
<dbReference type="SMART" id="SM00421">
    <property type="entry name" value="HTH_LUXR"/>
    <property type="match status" value="1"/>
</dbReference>
<dbReference type="InterPro" id="IPR016032">
    <property type="entry name" value="Sig_transdc_resp-reg_C-effctor"/>
</dbReference>
<dbReference type="Gene3D" id="1.10.10.10">
    <property type="entry name" value="Winged helix-like DNA-binding domain superfamily/Winged helix DNA-binding domain"/>
    <property type="match status" value="1"/>
</dbReference>
<dbReference type="PANTHER" id="PTHR44688">
    <property type="entry name" value="DNA-BINDING TRANSCRIPTIONAL ACTIVATOR DEVR_DOSR"/>
    <property type="match status" value="1"/>
</dbReference>
<evidence type="ECO:0000256" key="2">
    <source>
        <dbReference type="ARBA" id="ARBA00023125"/>
    </source>
</evidence>
<dbReference type="InterPro" id="IPR036388">
    <property type="entry name" value="WH-like_DNA-bd_sf"/>
</dbReference>
<keyword evidence="2" id="KW-0238">DNA-binding</keyword>
<dbReference type="PANTHER" id="PTHR44688:SF16">
    <property type="entry name" value="DNA-BINDING TRANSCRIPTIONAL ACTIVATOR DEVR_DOSR"/>
    <property type="match status" value="1"/>
</dbReference>
<evidence type="ECO:0000256" key="3">
    <source>
        <dbReference type="ARBA" id="ARBA00023163"/>
    </source>
</evidence>
<feature type="domain" description="HTH luxR-type" evidence="4">
    <location>
        <begin position="7"/>
        <end position="72"/>
    </location>
</feature>
<dbReference type="PROSITE" id="PS50043">
    <property type="entry name" value="HTH_LUXR_2"/>
    <property type="match status" value="1"/>
</dbReference>
<evidence type="ECO:0000313" key="5">
    <source>
        <dbReference type="EMBL" id="GIJ28968.1"/>
    </source>
</evidence>
<dbReference type="EMBL" id="BOPC01000059">
    <property type="protein sequence ID" value="GIJ28968.1"/>
    <property type="molecule type" value="Genomic_DNA"/>
</dbReference>
<proteinExistence type="predicted"/>
<evidence type="ECO:0000256" key="1">
    <source>
        <dbReference type="ARBA" id="ARBA00023015"/>
    </source>
</evidence>
<keyword evidence="6" id="KW-1185">Reference proteome</keyword>
<evidence type="ECO:0000313" key="6">
    <source>
        <dbReference type="Proteomes" id="UP000653076"/>
    </source>
</evidence>
<dbReference type="SUPFAM" id="SSF46894">
    <property type="entry name" value="C-terminal effector domain of the bipartite response regulators"/>
    <property type="match status" value="1"/>
</dbReference>
<dbReference type="InterPro" id="IPR000792">
    <property type="entry name" value="Tscrpt_reg_LuxR_C"/>
</dbReference>
<reference evidence="5 6" key="1">
    <citation type="submission" date="2021-01" db="EMBL/GenBank/DDBJ databases">
        <title>Whole genome shotgun sequence of Verrucosispora qiuiae NBRC 106684.</title>
        <authorList>
            <person name="Komaki H."/>
            <person name="Tamura T."/>
        </authorList>
    </citation>
    <scope>NUCLEOTIDE SEQUENCE [LARGE SCALE GENOMIC DNA]</scope>
    <source>
        <strain evidence="5 6">NBRC 106684</strain>
    </source>
</reference>
<comment type="caution">
    <text evidence="5">The sequence shown here is derived from an EMBL/GenBank/DDBJ whole genome shotgun (WGS) entry which is preliminary data.</text>
</comment>
<dbReference type="Pfam" id="PF00196">
    <property type="entry name" value="GerE"/>
    <property type="match status" value="1"/>
</dbReference>
<organism evidence="5 6">
    <name type="scientific">Micromonospora qiuiae</name>
    <dbReference type="NCBI Taxonomy" id="502268"/>
    <lineage>
        <taxon>Bacteria</taxon>
        <taxon>Bacillati</taxon>
        <taxon>Actinomycetota</taxon>
        <taxon>Actinomycetes</taxon>
        <taxon>Micromonosporales</taxon>
        <taxon>Micromonosporaceae</taxon>
        <taxon>Micromonospora</taxon>
    </lineage>
</organism>
<evidence type="ECO:0000259" key="4">
    <source>
        <dbReference type="PROSITE" id="PS50043"/>
    </source>
</evidence>
<protein>
    <submittedName>
        <fullName evidence="5">LuxR family transcriptional regulator</fullName>
    </submittedName>
</protein>
<keyword evidence="3" id="KW-0804">Transcription</keyword>
<gene>
    <name evidence="5" type="ORF">Vqi01_41300</name>
</gene>
<keyword evidence="1" id="KW-0805">Transcription regulation</keyword>
<dbReference type="PRINTS" id="PR00038">
    <property type="entry name" value="HTHLUXR"/>
</dbReference>
<name>A0ABQ4JFD4_9ACTN</name>
<sequence length="74" mass="8187">MVELYQAPGSAGSLSAVDLDILARLARGATLHQVADELHLSHRTVSRHVQNICRHLGVQRPIEAVVWAVRRDLI</sequence>
<dbReference type="Proteomes" id="UP000653076">
    <property type="component" value="Unassembled WGS sequence"/>
</dbReference>
<dbReference type="CDD" id="cd06170">
    <property type="entry name" value="LuxR_C_like"/>
    <property type="match status" value="1"/>
</dbReference>